<accession>A0A1N7MMK3</accession>
<gene>
    <name evidence="1" type="ORF">SAMN05421795_10896</name>
</gene>
<dbReference type="AlphaFoldDB" id="A0A1N7MMK3"/>
<organism evidence="1 2">
    <name type="scientific">Phaeovulum vinaykumarii</name>
    <dbReference type="NCBI Taxonomy" id="407234"/>
    <lineage>
        <taxon>Bacteria</taxon>
        <taxon>Pseudomonadati</taxon>
        <taxon>Pseudomonadota</taxon>
        <taxon>Alphaproteobacteria</taxon>
        <taxon>Rhodobacterales</taxon>
        <taxon>Paracoccaceae</taxon>
        <taxon>Phaeovulum</taxon>
    </lineage>
</organism>
<evidence type="ECO:0000313" key="1">
    <source>
        <dbReference type="EMBL" id="SIS87317.1"/>
    </source>
</evidence>
<name>A0A1N7MMK3_9RHOB</name>
<dbReference type="EMBL" id="FTOM01000008">
    <property type="protein sequence ID" value="SIS87317.1"/>
    <property type="molecule type" value="Genomic_DNA"/>
</dbReference>
<evidence type="ECO:0000313" key="2">
    <source>
        <dbReference type="Proteomes" id="UP000186098"/>
    </source>
</evidence>
<dbReference type="STRING" id="407234.SAMN05421795_10896"/>
<dbReference type="Proteomes" id="UP000186098">
    <property type="component" value="Unassembled WGS sequence"/>
</dbReference>
<sequence>MDLDDAYANAAHIPEGALYPDRWVAQAAAFRRALGARLTPGLVYGPGRRCRRGWPRGWGGSCRSRGWGIWRP</sequence>
<keyword evidence="2" id="KW-1185">Reference proteome</keyword>
<reference evidence="2" key="1">
    <citation type="submission" date="2017-01" db="EMBL/GenBank/DDBJ databases">
        <authorList>
            <person name="Varghese N."/>
            <person name="Submissions S."/>
        </authorList>
    </citation>
    <scope>NUCLEOTIDE SEQUENCE [LARGE SCALE GENOMIC DNA]</scope>
    <source>
        <strain evidence="2">DSM 18714</strain>
    </source>
</reference>
<proteinExistence type="predicted"/>
<dbReference type="RefSeq" id="WP_076367160.1">
    <property type="nucleotide sequence ID" value="NZ_FTOM01000008.1"/>
</dbReference>
<protein>
    <submittedName>
        <fullName evidence="1">Uncharacterized protein</fullName>
    </submittedName>
</protein>